<feature type="transmembrane region" description="Helical" evidence="6">
    <location>
        <begin position="337"/>
        <end position="358"/>
    </location>
</feature>
<dbReference type="OMA" id="FIRFYYG"/>
<dbReference type="InParanoid" id="Q6CQI5"/>
<dbReference type="HOGENOM" id="CLU_007946_8_6_1"/>
<feature type="transmembrane region" description="Helical" evidence="6">
    <location>
        <begin position="522"/>
        <end position="541"/>
    </location>
</feature>
<comment type="subcellular location">
    <subcellularLocation>
        <location evidence="1">Membrane</location>
        <topology evidence="1">Multi-pass membrane protein</topology>
    </subcellularLocation>
</comment>
<dbReference type="PANTHER" id="PTHR43341">
    <property type="entry name" value="AMINO ACID PERMEASE"/>
    <property type="match status" value="1"/>
</dbReference>
<dbReference type="KEGG" id="kla:KLLA0_D16830g"/>
<dbReference type="GO" id="GO:0016020">
    <property type="term" value="C:membrane"/>
    <property type="evidence" value="ECO:0007669"/>
    <property type="project" value="UniProtKB-SubCell"/>
</dbReference>
<feature type="transmembrane region" description="Helical" evidence="6">
    <location>
        <begin position="684"/>
        <end position="709"/>
    </location>
</feature>
<evidence type="ECO:0000256" key="5">
    <source>
        <dbReference type="SAM" id="MobiDB-lite"/>
    </source>
</evidence>
<reference evidence="8 9" key="1">
    <citation type="journal article" date="2004" name="Nature">
        <title>Genome evolution in yeasts.</title>
        <authorList>
            <consortium name="Genolevures"/>
            <person name="Dujon B."/>
            <person name="Sherman D."/>
            <person name="Fischer G."/>
            <person name="Durrens P."/>
            <person name="Casaregola S."/>
            <person name="Lafontaine I."/>
            <person name="de Montigny J."/>
            <person name="Marck C."/>
            <person name="Neuveglise C."/>
            <person name="Talla E."/>
            <person name="Goffard N."/>
            <person name="Frangeul L."/>
            <person name="Aigle M."/>
            <person name="Anthouard V."/>
            <person name="Babour A."/>
            <person name="Barbe V."/>
            <person name="Barnay S."/>
            <person name="Blanchin S."/>
            <person name="Beckerich J.M."/>
            <person name="Beyne E."/>
            <person name="Bleykasten C."/>
            <person name="Boisrame A."/>
            <person name="Boyer J."/>
            <person name="Cattolico L."/>
            <person name="Confanioleri F."/>
            <person name="de Daruvar A."/>
            <person name="Despons L."/>
            <person name="Fabre E."/>
            <person name="Fairhead C."/>
            <person name="Ferry-Dumazet H."/>
            <person name="Groppi A."/>
            <person name="Hantraye F."/>
            <person name="Hennequin C."/>
            <person name="Jauniaux N."/>
            <person name="Joyet P."/>
            <person name="Kachouri R."/>
            <person name="Kerrest A."/>
            <person name="Koszul R."/>
            <person name="Lemaire M."/>
            <person name="Lesur I."/>
            <person name="Ma L."/>
            <person name="Muller H."/>
            <person name="Nicaud J.M."/>
            <person name="Nikolski M."/>
            <person name="Oztas S."/>
            <person name="Ozier-Kalogeropoulos O."/>
            <person name="Pellenz S."/>
            <person name="Potier S."/>
            <person name="Richard G.F."/>
            <person name="Straub M.L."/>
            <person name="Suleau A."/>
            <person name="Swennene D."/>
            <person name="Tekaia F."/>
            <person name="Wesolowski-Louvel M."/>
            <person name="Westhof E."/>
            <person name="Wirth B."/>
            <person name="Zeniou-Meyer M."/>
            <person name="Zivanovic I."/>
            <person name="Bolotin-Fukuhara M."/>
            <person name="Thierry A."/>
            <person name="Bouchier C."/>
            <person name="Caudron B."/>
            <person name="Scarpelli C."/>
            <person name="Gaillardin C."/>
            <person name="Weissenbach J."/>
            <person name="Wincker P."/>
            <person name="Souciet J.L."/>
        </authorList>
    </citation>
    <scope>NUCLEOTIDE SEQUENCE [LARGE SCALE GENOMIC DNA]</scope>
    <source>
        <strain evidence="9">ATCC 8585 / CBS 2359 / DSM 70799 / NBRC 1267 / NRRL Y-1140 / WM37</strain>
    </source>
</reference>
<feature type="region of interest" description="Disordered" evidence="5">
    <location>
        <begin position="1"/>
        <end position="26"/>
    </location>
</feature>
<feature type="domain" description="Amino acid permease/ SLC12A" evidence="7">
    <location>
        <begin position="265"/>
        <end position="791"/>
    </location>
</feature>
<dbReference type="AlphaFoldDB" id="Q6CQI5"/>
<gene>
    <name evidence="8" type="ORF">KLLA0_D16830g</name>
</gene>
<evidence type="ECO:0000256" key="4">
    <source>
        <dbReference type="ARBA" id="ARBA00023136"/>
    </source>
</evidence>
<dbReference type="Gene3D" id="1.20.1740.10">
    <property type="entry name" value="Amino acid/polyamine transporter I"/>
    <property type="match status" value="1"/>
</dbReference>
<sequence length="832" mass="93019">MDDDHPGGGLFPKHYNVDTYGNGTSEEVVSNADTTTEISDIESNGTDSIDSSILAEIMVEQCNTNEEAFKESLSSNKFYISQLYNNKTGRHKDDNGKSDFIRYNQRIEQEYKLRGKLERLLNSSTVRNKLNVLNPEGLYENYVGGDEVALNNSKYSSFQDVFNKIKMPRSIKKASYINRQRDLSFEMLTTHSGDTHIIDMENHGEWPIDHDHLGKSGTHKLESWISVSKCSNNNSGSRKQSKFIKKYNALKGSHHSVQRKLEARHIQMIASGSSLGVGLFLTSGKAFTIAGPFGALLGYVLCGSIVMASTLSFTELCALIPLTSGFSGLASRFVEDAFGFALGWLYWFSFIIAVPSQVVASTMLLNYYQSLNLSSGKIAGFVTLFLVFAIFINLCDVRIFGNFVYFVTIIKIIFTIVMIFVMIVLNSGGAALGHDRVGFRFWDAGKSAPGLFYGLFRPTFNLKDEGSEIISGISGAKGRLLAIFLSMLIAAFTYSGIEMTFVASCEVRNPKKALPSAMKKTLYIMLLIYTISIFVVGLNIYSGDPRLPRFYTYSQDSSNYNIMHNIGMNWQVSTHCQSTLLSSGSLLSDGNRSAWVIALRSFGRCTFASVLNGILIFYGATSGCSSLYGASHTLYSMAIQGKAPRICKACTSYGVPWIAVLVSGIFGVISYMAVDQSSLNNFQILANISSATICIIWAGMNVSFLRFFYALKIRPDIMSRDDPMFPYRSPFQPYLSYYGLFGSLVMIFFAGFTSFFHGFWNIKIFFSCYGGLVFFIVLYIGYKLFGTSKLQRLDQIDMDIGRIELDRTIWNQQTEYQGNWKERLSSLVTWKY</sequence>
<organism evidence="8 9">
    <name type="scientific">Kluyveromyces lactis (strain ATCC 8585 / CBS 2359 / DSM 70799 / NBRC 1267 / NRRL Y-1140 / WM37)</name>
    <name type="common">Yeast</name>
    <name type="synonym">Candida sphaerica</name>
    <dbReference type="NCBI Taxonomy" id="284590"/>
    <lineage>
        <taxon>Eukaryota</taxon>
        <taxon>Fungi</taxon>
        <taxon>Dikarya</taxon>
        <taxon>Ascomycota</taxon>
        <taxon>Saccharomycotina</taxon>
        <taxon>Saccharomycetes</taxon>
        <taxon>Saccharomycetales</taxon>
        <taxon>Saccharomycetaceae</taxon>
        <taxon>Kluyveromyces</taxon>
    </lineage>
</organism>
<feature type="transmembrane region" description="Helical" evidence="6">
    <location>
        <begin position="734"/>
        <end position="756"/>
    </location>
</feature>
<evidence type="ECO:0000259" key="7">
    <source>
        <dbReference type="Pfam" id="PF00324"/>
    </source>
</evidence>
<dbReference type="FunCoup" id="Q6CQI5">
    <property type="interactions" value="145"/>
</dbReference>
<feature type="transmembrane region" description="Helical" evidence="6">
    <location>
        <begin position="762"/>
        <end position="782"/>
    </location>
</feature>
<feature type="transmembrane region" description="Helical" evidence="6">
    <location>
        <begin position="378"/>
        <end position="396"/>
    </location>
</feature>
<dbReference type="InterPro" id="IPR050524">
    <property type="entry name" value="APC_YAT"/>
</dbReference>
<dbReference type="InterPro" id="IPR004841">
    <property type="entry name" value="AA-permease/SLC12A_dom"/>
</dbReference>
<evidence type="ECO:0000256" key="2">
    <source>
        <dbReference type="ARBA" id="ARBA00022692"/>
    </source>
</evidence>
<keyword evidence="3 6" id="KW-1133">Transmembrane helix</keyword>
<evidence type="ECO:0000256" key="3">
    <source>
        <dbReference type="ARBA" id="ARBA00022989"/>
    </source>
</evidence>
<keyword evidence="9" id="KW-1185">Reference proteome</keyword>
<dbReference type="eggNOG" id="KOG1286">
    <property type="taxonomic scope" value="Eukaryota"/>
</dbReference>
<dbReference type="Pfam" id="PF00324">
    <property type="entry name" value="AA_permease"/>
    <property type="match status" value="1"/>
</dbReference>
<proteinExistence type="predicted"/>
<name>Q6CQI5_KLULA</name>
<keyword evidence="2 6" id="KW-0812">Transmembrane</keyword>
<dbReference type="EMBL" id="CR382124">
    <property type="protein sequence ID" value="CAH00900.1"/>
    <property type="molecule type" value="Genomic_DNA"/>
</dbReference>
<evidence type="ECO:0000313" key="9">
    <source>
        <dbReference type="Proteomes" id="UP000000598"/>
    </source>
</evidence>
<dbReference type="PaxDb" id="284590-Q6CQI5"/>
<dbReference type="GO" id="GO:0015171">
    <property type="term" value="F:amino acid transmembrane transporter activity"/>
    <property type="evidence" value="ECO:0007669"/>
    <property type="project" value="TreeGrafter"/>
</dbReference>
<evidence type="ECO:0000256" key="1">
    <source>
        <dbReference type="ARBA" id="ARBA00004141"/>
    </source>
</evidence>
<feature type="transmembrane region" description="Helical" evidence="6">
    <location>
        <begin position="651"/>
        <end position="672"/>
    </location>
</feature>
<dbReference type="Proteomes" id="UP000000598">
    <property type="component" value="Chromosome D"/>
</dbReference>
<feature type="transmembrane region" description="Helical" evidence="6">
    <location>
        <begin position="403"/>
        <end position="425"/>
    </location>
</feature>
<feature type="transmembrane region" description="Helical" evidence="6">
    <location>
        <begin position="610"/>
        <end position="630"/>
    </location>
</feature>
<feature type="transmembrane region" description="Helical" evidence="6">
    <location>
        <begin position="296"/>
        <end position="325"/>
    </location>
</feature>
<evidence type="ECO:0000313" key="8">
    <source>
        <dbReference type="EMBL" id="CAH00900.1"/>
    </source>
</evidence>
<protein>
    <submittedName>
        <fullName evidence="8">KLLA0D16830p</fullName>
    </submittedName>
</protein>
<keyword evidence="4 6" id="KW-0472">Membrane</keyword>
<accession>Q6CQI5</accession>
<feature type="transmembrane region" description="Helical" evidence="6">
    <location>
        <begin position="480"/>
        <end position="501"/>
    </location>
</feature>
<evidence type="ECO:0000256" key="6">
    <source>
        <dbReference type="SAM" id="Phobius"/>
    </source>
</evidence>
<dbReference type="PANTHER" id="PTHR43341:SF46">
    <property type="entry name" value="SPS-SENSOR COMPONENT SSY1"/>
    <property type="match status" value="1"/>
</dbReference>